<dbReference type="Proteomes" id="UP000238701">
    <property type="component" value="Unassembled WGS sequence"/>
</dbReference>
<evidence type="ECO:0000313" key="1">
    <source>
        <dbReference type="EMBL" id="SPF39348.1"/>
    </source>
</evidence>
<protein>
    <submittedName>
        <fullName evidence="1">Uncharacterized protein</fullName>
    </submittedName>
</protein>
<evidence type="ECO:0000313" key="2">
    <source>
        <dbReference type="Proteomes" id="UP000238701"/>
    </source>
</evidence>
<proteinExistence type="predicted"/>
<organism evidence="1 2">
    <name type="scientific">Candidatus Sulfotelmatobacter kueseliae</name>
    <dbReference type="NCBI Taxonomy" id="2042962"/>
    <lineage>
        <taxon>Bacteria</taxon>
        <taxon>Pseudomonadati</taxon>
        <taxon>Acidobacteriota</taxon>
        <taxon>Terriglobia</taxon>
        <taxon>Terriglobales</taxon>
        <taxon>Candidatus Korobacteraceae</taxon>
        <taxon>Candidatus Sulfotelmatobacter</taxon>
    </lineage>
</organism>
<accession>A0A2U3KI66</accession>
<name>A0A2U3KI66_9BACT</name>
<dbReference type="AlphaFoldDB" id="A0A2U3KI66"/>
<dbReference type="EMBL" id="OMOD01000119">
    <property type="protein sequence ID" value="SPF39348.1"/>
    <property type="molecule type" value="Genomic_DNA"/>
</dbReference>
<sequence>MLIGIPVAALALYCWLRVGVLYEIPRAQMNWSLFQLPPPPPPPPPSTPCKCPDGN</sequence>
<reference evidence="2" key="1">
    <citation type="submission" date="2018-02" db="EMBL/GenBank/DDBJ databases">
        <authorList>
            <person name="Hausmann B."/>
        </authorList>
    </citation>
    <scope>NUCLEOTIDE SEQUENCE [LARGE SCALE GENOMIC DNA]</scope>
    <source>
        <strain evidence="2">Peat soil MAG SbA1</strain>
    </source>
</reference>
<gene>
    <name evidence="1" type="ORF">SBA1_270063</name>
</gene>